<keyword evidence="4" id="KW-1185">Reference proteome</keyword>
<dbReference type="AlphaFoldDB" id="A0A0D7AH60"/>
<sequence length="497" mass="52781">CSSGGFYTNPTTGDSINALKPLNITWDASCLDTDLADIYLYAPTTSTTRLHIWEGVDFTKGYYNATLMPRWWNSTSSIQLQFSIVGSSSAPFLSTLPAGPVFTATYSKPSSGTPASANTELSDTDTGITQVSSLTSSAGAKRSISSGDIAAAVLVPILVVAGLIAGYVWWSRKRAQEKSKRWSQVLDKRMSVISQEWKSTTPAGASAAIRQSMAVDGAFRASSLDFGDVRPPSSYVDSGQAGVGAMTGVAVPVNARRSRTMSLEDPKQRVSRVSFADGTSPARVSRVSFAEPTIRPSIERRRSAYSTNTASRAFHTAITAPPLPTRSDSDDSYDATQMSPRQSQGPLTLTAEDINAMPALSMMRTGRESDALQSAGDEDDFMFPQMPVPQIPTLEERQVPSMAMPVPEPYQSPMGPMAMAMPANMMSPDEMLRAYAAARQAGGSSSAAVSTSPLAYPTPLAQPTRYNGAGMRAIVPIGDSDDDQLGAPPIPGPGVAR</sequence>
<dbReference type="EMBL" id="KN881721">
    <property type="protein sequence ID" value="KIY49660.1"/>
    <property type="molecule type" value="Genomic_DNA"/>
</dbReference>
<feature type="compositionally biased region" description="Pro residues" evidence="1">
    <location>
        <begin position="488"/>
        <end position="497"/>
    </location>
</feature>
<name>A0A0D7AH60_9AGAR</name>
<evidence type="ECO:0000313" key="3">
    <source>
        <dbReference type="EMBL" id="KIY49660.1"/>
    </source>
</evidence>
<keyword evidence="2" id="KW-1133">Transmembrane helix</keyword>
<keyword evidence="2" id="KW-0812">Transmembrane</keyword>
<evidence type="ECO:0000313" key="4">
    <source>
        <dbReference type="Proteomes" id="UP000054144"/>
    </source>
</evidence>
<evidence type="ECO:0000256" key="1">
    <source>
        <dbReference type="SAM" id="MobiDB-lite"/>
    </source>
</evidence>
<reference evidence="3 4" key="1">
    <citation type="journal article" date="2015" name="Fungal Genet. Biol.">
        <title>Evolution of novel wood decay mechanisms in Agaricales revealed by the genome sequences of Fistulina hepatica and Cylindrobasidium torrendii.</title>
        <authorList>
            <person name="Floudas D."/>
            <person name="Held B.W."/>
            <person name="Riley R."/>
            <person name="Nagy L.G."/>
            <person name="Koehler G."/>
            <person name="Ransdell A.S."/>
            <person name="Younus H."/>
            <person name="Chow J."/>
            <person name="Chiniquy J."/>
            <person name="Lipzen A."/>
            <person name="Tritt A."/>
            <person name="Sun H."/>
            <person name="Haridas S."/>
            <person name="LaButti K."/>
            <person name="Ohm R.A."/>
            <person name="Kues U."/>
            <person name="Blanchette R.A."/>
            <person name="Grigoriev I.V."/>
            <person name="Minto R.E."/>
            <person name="Hibbett D.S."/>
        </authorList>
    </citation>
    <scope>NUCLEOTIDE SEQUENCE [LARGE SCALE GENOMIC DNA]</scope>
    <source>
        <strain evidence="3 4">ATCC 64428</strain>
    </source>
</reference>
<accession>A0A0D7AH60</accession>
<feature type="region of interest" description="Disordered" evidence="1">
    <location>
        <begin position="299"/>
        <end position="345"/>
    </location>
</feature>
<evidence type="ECO:0000256" key="2">
    <source>
        <dbReference type="SAM" id="Phobius"/>
    </source>
</evidence>
<protein>
    <submittedName>
        <fullName evidence="3">Uncharacterized protein</fullName>
    </submittedName>
</protein>
<feature type="region of interest" description="Disordered" evidence="1">
    <location>
        <begin position="476"/>
        <end position="497"/>
    </location>
</feature>
<dbReference type="OrthoDB" id="3363836at2759"/>
<feature type="transmembrane region" description="Helical" evidence="2">
    <location>
        <begin position="149"/>
        <end position="170"/>
    </location>
</feature>
<organism evidence="3 4">
    <name type="scientific">Fistulina hepatica ATCC 64428</name>
    <dbReference type="NCBI Taxonomy" id="1128425"/>
    <lineage>
        <taxon>Eukaryota</taxon>
        <taxon>Fungi</taxon>
        <taxon>Dikarya</taxon>
        <taxon>Basidiomycota</taxon>
        <taxon>Agaricomycotina</taxon>
        <taxon>Agaricomycetes</taxon>
        <taxon>Agaricomycetidae</taxon>
        <taxon>Agaricales</taxon>
        <taxon>Fistulinaceae</taxon>
        <taxon>Fistulina</taxon>
    </lineage>
</organism>
<keyword evidence="2" id="KW-0472">Membrane</keyword>
<dbReference type="Proteomes" id="UP000054144">
    <property type="component" value="Unassembled WGS sequence"/>
</dbReference>
<feature type="non-terminal residue" evidence="3">
    <location>
        <position position="1"/>
    </location>
</feature>
<proteinExistence type="predicted"/>
<feature type="compositionally biased region" description="Polar residues" evidence="1">
    <location>
        <begin position="334"/>
        <end position="345"/>
    </location>
</feature>
<gene>
    <name evidence="3" type="ORF">FISHEDRAFT_40589</name>
</gene>